<organism evidence="4 5">
    <name type="scientific">Nematostella vectensis</name>
    <name type="common">Starlet sea anemone</name>
    <dbReference type="NCBI Taxonomy" id="45351"/>
    <lineage>
        <taxon>Eukaryota</taxon>
        <taxon>Metazoa</taxon>
        <taxon>Cnidaria</taxon>
        <taxon>Anthozoa</taxon>
        <taxon>Hexacorallia</taxon>
        <taxon>Actiniaria</taxon>
        <taxon>Edwardsiidae</taxon>
        <taxon>Nematostella</taxon>
    </lineage>
</organism>
<evidence type="ECO:0000256" key="1">
    <source>
        <dbReference type="SAM" id="MobiDB-lite"/>
    </source>
</evidence>
<protein>
    <recommendedName>
        <fullName evidence="3">C2 domain-containing protein</fullName>
    </recommendedName>
</protein>
<keyword evidence="2" id="KW-0472">Membrane</keyword>
<dbReference type="GO" id="GO:0016192">
    <property type="term" value="P:vesicle-mediated transport"/>
    <property type="evidence" value="ECO:0000318"/>
    <property type="project" value="GO_Central"/>
</dbReference>
<dbReference type="GO" id="GO:0005544">
    <property type="term" value="F:calcium-dependent phospholipid binding"/>
    <property type="evidence" value="ECO:0000318"/>
    <property type="project" value="GO_Central"/>
</dbReference>
<evidence type="ECO:0000313" key="4">
    <source>
        <dbReference type="EMBL" id="EDO42317.1"/>
    </source>
</evidence>
<dbReference type="SMART" id="SM00239">
    <property type="entry name" value="C2"/>
    <property type="match status" value="1"/>
</dbReference>
<gene>
    <name evidence="4" type="ORF">NEMVEDRAFT_v1g205523</name>
</gene>
<evidence type="ECO:0000313" key="5">
    <source>
        <dbReference type="Proteomes" id="UP000001593"/>
    </source>
</evidence>
<name>A7S1X7_NEMVE</name>
<dbReference type="EMBL" id="DS469566">
    <property type="protein sequence ID" value="EDO42317.1"/>
    <property type="molecule type" value="Genomic_DNA"/>
</dbReference>
<dbReference type="InterPro" id="IPR000008">
    <property type="entry name" value="C2_dom"/>
</dbReference>
<dbReference type="GO" id="GO:0070382">
    <property type="term" value="C:exocytic vesicle"/>
    <property type="evidence" value="ECO:0000318"/>
    <property type="project" value="GO_Central"/>
</dbReference>
<dbReference type="GO" id="GO:0005886">
    <property type="term" value="C:plasma membrane"/>
    <property type="evidence" value="ECO:0000318"/>
    <property type="project" value="GO_Central"/>
</dbReference>
<dbReference type="PANTHER" id="PTHR10024">
    <property type="entry name" value="SYNAPTOTAGMIN"/>
    <property type="match status" value="1"/>
</dbReference>
<dbReference type="Gene3D" id="2.60.40.150">
    <property type="entry name" value="C2 domain"/>
    <property type="match status" value="1"/>
</dbReference>
<sequence>MENSVIHYVEIAVSVAALLFFILLAILCLLYIRKHYQERKRPKLLKRPSQYRYISPNEPPEFIIPPYSGGLLDEEAFEEKEDDNASHTSERDKLSVTGTTQVQPQLGRSMSAEAASGERTPPGSRPQYRRALSSQGGSLAPRKNSASRRNSIAPYGKMQVSLHFVSNKSLLVIQINGTYDLPQLRFQVKVLYYVQNKLVDKKKTKVAKGSTNPVFNEHFVFEMKEEELKNSSLLCEVYQSDSKLRVERIGVINLGVESYGTEIRHWNEMMLQPTKLVAEWHHLHPVK</sequence>
<feature type="transmembrane region" description="Helical" evidence="2">
    <location>
        <begin position="6"/>
        <end position="32"/>
    </location>
</feature>
<dbReference type="InterPro" id="IPR035892">
    <property type="entry name" value="C2_domain_sf"/>
</dbReference>
<dbReference type="PANTHER" id="PTHR10024:SF374">
    <property type="entry name" value="C2 DOMAIN-CONTAINING PROTEIN"/>
    <property type="match status" value="1"/>
</dbReference>
<reference evidence="4 5" key="1">
    <citation type="journal article" date="2007" name="Science">
        <title>Sea anemone genome reveals ancestral eumetazoan gene repertoire and genomic organization.</title>
        <authorList>
            <person name="Putnam N.H."/>
            <person name="Srivastava M."/>
            <person name="Hellsten U."/>
            <person name="Dirks B."/>
            <person name="Chapman J."/>
            <person name="Salamov A."/>
            <person name="Terry A."/>
            <person name="Shapiro H."/>
            <person name="Lindquist E."/>
            <person name="Kapitonov V.V."/>
            <person name="Jurka J."/>
            <person name="Genikhovich G."/>
            <person name="Grigoriev I.V."/>
            <person name="Lucas S.M."/>
            <person name="Steele R.E."/>
            <person name="Finnerty J.R."/>
            <person name="Technau U."/>
            <person name="Martindale M.Q."/>
            <person name="Rokhsar D.S."/>
        </authorList>
    </citation>
    <scope>NUCLEOTIDE SEQUENCE [LARGE SCALE GENOMIC DNA]</scope>
    <source>
        <strain evidence="5">CH2 X CH6</strain>
    </source>
</reference>
<evidence type="ECO:0000259" key="3">
    <source>
        <dbReference type="PROSITE" id="PS50004"/>
    </source>
</evidence>
<dbReference type="PROSITE" id="PS50004">
    <property type="entry name" value="C2"/>
    <property type="match status" value="1"/>
</dbReference>
<proteinExistence type="predicted"/>
<feature type="domain" description="C2" evidence="3">
    <location>
        <begin position="154"/>
        <end position="281"/>
    </location>
</feature>
<accession>A7S1X7</accession>
<feature type="compositionally biased region" description="Polar residues" evidence="1">
    <location>
        <begin position="96"/>
        <end position="108"/>
    </location>
</feature>
<dbReference type="AlphaFoldDB" id="A7S1X7"/>
<dbReference type="InParanoid" id="A7S1X7"/>
<dbReference type="Pfam" id="PF00168">
    <property type="entry name" value="C2"/>
    <property type="match status" value="1"/>
</dbReference>
<keyword evidence="2" id="KW-1133">Transmembrane helix</keyword>
<feature type="compositionally biased region" description="Basic and acidic residues" evidence="1">
    <location>
        <begin position="83"/>
        <end position="94"/>
    </location>
</feature>
<dbReference type="Proteomes" id="UP000001593">
    <property type="component" value="Unassembled WGS sequence"/>
</dbReference>
<dbReference type="HOGENOM" id="CLU_970766_0_0_1"/>
<dbReference type="GO" id="GO:0017158">
    <property type="term" value="P:regulation of calcium ion-dependent exocytosis"/>
    <property type="evidence" value="ECO:0000318"/>
    <property type="project" value="GO_Central"/>
</dbReference>
<keyword evidence="5" id="KW-1185">Reference proteome</keyword>
<dbReference type="GO" id="GO:0000149">
    <property type="term" value="F:SNARE binding"/>
    <property type="evidence" value="ECO:0000318"/>
    <property type="project" value="GO_Central"/>
</dbReference>
<dbReference type="PhylomeDB" id="A7S1X7"/>
<dbReference type="CDD" id="cd00276">
    <property type="entry name" value="C2B_Synaptotagmin"/>
    <property type="match status" value="1"/>
</dbReference>
<keyword evidence="2" id="KW-0812">Transmembrane</keyword>
<dbReference type="STRING" id="45351.A7S1X7"/>
<dbReference type="SUPFAM" id="SSF49562">
    <property type="entry name" value="C2 domain (Calcium/lipid-binding domain, CaLB)"/>
    <property type="match status" value="1"/>
</dbReference>
<feature type="region of interest" description="Disordered" evidence="1">
    <location>
        <begin position="78"/>
        <end position="149"/>
    </location>
</feature>
<dbReference type="eggNOG" id="KOG1028">
    <property type="taxonomic scope" value="Eukaryota"/>
</dbReference>
<evidence type="ECO:0000256" key="2">
    <source>
        <dbReference type="SAM" id="Phobius"/>
    </source>
</evidence>
<dbReference type="GO" id="GO:0061891">
    <property type="term" value="F:calcium ion sensor activity"/>
    <property type="evidence" value="ECO:0000318"/>
    <property type="project" value="GO_Central"/>
</dbReference>